<dbReference type="Pfam" id="PF01717">
    <property type="entry name" value="Meth_synt_2"/>
    <property type="match status" value="1"/>
</dbReference>
<dbReference type="InterPro" id="IPR038071">
    <property type="entry name" value="UROD/MetE-like_sf"/>
</dbReference>
<protein>
    <recommendedName>
        <fullName evidence="5">5-methyltetrahydropteroyltriglutamate--homocysteine S-methyltransferase</fullName>
        <ecNumber evidence="5">2.1.1.14</ecNumber>
    </recommendedName>
</protein>
<dbReference type="Gene3D" id="3.20.20.210">
    <property type="match status" value="2"/>
</dbReference>
<feature type="domain" description="Cobalamin-independent methionine synthase MetE C-terminal/archaeal" evidence="12">
    <location>
        <begin position="439"/>
        <end position="760"/>
    </location>
</feature>
<evidence type="ECO:0000256" key="9">
    <source>
        <dbReference type="ARBA" id="ARBA00022723"/>
    </source>
</evidence>
<dbReference type="EMBL" id="CCYD01000610">
    <property type="protein sequence ID" value="CEG41774.1"/>
    <property type="molecule type" value="Genomic_DNA"/>
</dbReference>
<dbReference type="EC" id="2.1.1.14" evidence="5"/>
<proteinExistence type="inferred from homology"/>
<evidence type="ECO:0000256" key="2">
    <source>
        <dbReference type="ARBA" id="ARBA00002777"/>
    </source>
</evidence>
<evidence type="ECO:0000256" key="10">
    <source>
        <dbReference type="ARBA" id="ARBA00022833"/>
    </source>
</evidence>
<keyword evidence="9" id="KW-0479">Metal-binding</keyword>
<dbReference type="OMA" id="KVMKGML"/>
<comment type="cofactor">
    <cofactor evidence="1">
        <name>Zn(2+)</name>
        <dbReference type="ChEBI" id="CHEBI:29105"/>
    </cofactor>
</comment>
<evidence type="ECO:0000256" key="6">
    <source>
        <dbReference type="ARBA" id="ARBA00022603"/>
    </source>
</evidence>
<comment type="function">
    <text evidence="2">Catalyzes the transfer of a methyl group from 5-methyltetrahydrofolate to homocysteine resulting in methionine formation.</text>
</comment>
<evidence type="ECO:0000259" key="12">
    <source>
        <dbReference type="Pfam" id="PF01717"/>
    </source>
</evidence>
<feature type="domain" description="Cobalamin-independent methionine synthase MetE N-terminal" evidence="13">
    <location>
        <begin position="7"/>
        <end position="317"/>
    </location>
</feature>
<evidence type="ECO:0000313" key="15">
    <source>
        <dbReference type="Proteomes" id="UP000054928"/>
    </source>
</evidence>
<keyword evidence="7" id="KW-0028">Amino-acid biosynthesis</keyword>
<dbReference type="GO" id="GO:0009086">
    <property type="term" value="P:methionine biosynthetic process"/>
    <property type="evidence" value="ECO:0007669"/>
    <property type="project" value="UniProtKB-KW"/>
</dbReference>
<keyword evidence="8 14" id="KW-0808">Transferase</keyword>
<reference evidence="15" key="1">
    <citation type="submission" date="2014-09" db="EMBL/GenBank/DDBJ databases">
        <authorList>
            <person name="Sharma Rahul"/>
            <person name="Thines Marco"/>
        </authorList>
    </citation>
    <scope>NUCLEOTIDE SEQUENCE [LARGE SCALE GENOMIC DNA]</scope>
</reference>
<dbReference type="Proteomes" id="UP000054928">
    <property type="component" value="Unassembled WGS sequence"/>
</dbReference>
<keyword evidence="6 14" id="KW-0489">Methyltransferase</keyword>
<dbReference type="InterPro" id="IPR013215">
    <property type="entry name" value="Cbl-indep_Met_Synth_N"/>
</dbReference>
<dbReference type="AlphaFoldDB" id="A0A0P1AKW3"/>
<organism evidence="14 15">
    <name type="scientific">Plasmopara halstedii</name>
    <name type="common">Downy mildew of sunflower</name>
    <dbReference type="NCBI Taxonomy" id="4781"/>
    <lineage>
        <taxon>Eukaryota</taxon>
        <taxon>Sar</taxon>
        <taxon>Stramenopiles</taxon>
        <taxon>Oomycota</taxon>
        <taxon>Peronosporomycetes</taxon>
        <taxon>Peronosporales</taxon>
        <taxon>Peronosporaceae</taxon>
        <taxon>Plasmopara</taxon>
    </lineage>
</organism>
<dbReference type="STRING" id="4781.A0A0P1AKW3"/>
<keyword evidence="15" id="KW-1185">Reference proteome</keyword>
<evidence type="ECO:0000256" key="4">
    <source>
        <dbReference type="ARBA" id="ARBA00009553"/>
    </source>
</evidence>
<evidence type="ECO:0000256" key="3">
    <source>
        <dbReference type="ARBA" id="ARBA00004681"/>
    </source>
</evidence>
<sequence length="940" mass="104536">MVAVDSATLGFPRMGPNRELKFALEKFWRNKISEEELYKVAHAVEEANWRKQYDAGVNRVGVGLFSLYDHVLDWTFYLGLAPERFASVPTGLSQYFAMARGVDGIPALDMTKWFDSNYHYEVPELNAKSTPKANFSSYVASIKRALTVLGPNKTVPIILGPLTYLALSKYDGATLDDLLLKVLPLYAALISELADLGIHEVQVHEPSLVGAQAEQLAKHLPTVYGSKDQKGAIQHEKLVINLATYFEEINHDVYQWFTTSPVSAISLDFTRGDNLSVLQKFGFPAGKRLGAGLIDGRSVWKFNPDTILSQVSEIKKVLSASGNAQLTIQTSSSLQHVPYTTECETSLNTGETDGLLGVLSFAYEKLAELEVVKKIAEIGEEAAKAEVDAVKKAWTVYYEKNPAKKAVQSRLSAVTEADFKRPSPFTERRPLQLKGLPVLPTTTIGSFPQTAQIRALRRKLKAGEISLEHYRAKIDEQIAFNIGIQEALGLDILVHGEPERTDMVEYFAEKLNGFAFTQNGWVQSYGSRCVRPPIIFADLERPADMTVREFVVAQSFTTKPVKGMLTGPVTILNWSFPRKDISRKDQAFQLALCLRDEVADLEAAKCSVIQVDEPALREGMPLKPSKKDEYLSWAVDAFRLSTAVAKNETSIHTHMCYCEFSDCMHAIDAIDADVNSIENARSDDETIRSFKAIGYKRDLGPGTYDIHSPVVPPKEEIVKKLKSFLNLLPAQQVVVNPDCGLKTRKWPETIAALRNMVDATLEVRASLCAVVVSKYIGTLDIGGGRRRGGGKIGRCGVRANDMQDIASFVARREAESSPSRSANACKLKNCLRGRSDVNVSNHAFLKLYQQHCSKVELTLANGAHDHHLSVAELSIEGKVVRTHTGQIRALRHNLQPRRCLVENFELRCLLVWTIRFEMSCLLLNVKAATRVGRSKVFWWA</sequence>
<evidence type="ECO:0000256" key="8">
    <source>
        <dbReference type="ARBA" id="ARBA00022679"/>
    </source>
</evidence>
<comment type="similarity">
    <text evidence="4">Belongs to the vitamin-B12 independent methionine synthase family.</text>
</comment>
<dbReference type="RefSeq" id="XP_024578143.1">
    <property type="nucleotide sequence ID" value="XM_024727579.1"/>
</dbReference>
<dbReference type="OrthoDB" id="1053771at2759"/>
<evidence type="ECO:0000256" key="11">
    <source>
        <dbReference type="ARBA" id="ARBA00023167"/>
    </source>
</evidence>
<keyword evidence="11" id="KW-0486">Methionine biosynthesis</keyword>
<dbReference type="InterPro" id="IPR002629">
    <property type="entry name" value="Met_Synth_C/arc"/>
</dbReference>
<name>A0A0P1AKW3_PLAHL</name>
<dbReference type="SUPFAM" id="SSF51726">
    <property type="entry name" value="UROD/MetE-like"/>
    <property type="match status" value="2"/>
</dbReference>
<dbReference type="GO" id="GO:0032259">
    <property type="term" value="P:methylation"/>
    <property type="evidence" value="ECO:0007669"/>
    <property type="project" value="UniProtKB-KW"/>
</dbReference>
<dbReference type="CDD" id="cd03311">
    <property type="entry name" value="CIMS_C_terminal_like"/>
    <property type="match status" value="1"/>
</dbReference>
<dbReference type="GeneID" id="36407158"/>
<evidence type="ECO:0000256" key="7">
    <source>
        <dbReference type="ARBA" id="ARBA00022605"/>
    </source>
</evidence>
<comment type="pathway">
    <text evidence="3">Amino-acid biosynthesis; L-methionine biosynthesis via de novo pathway; L-methionine from L-homocysteine (MetE route): step 1/1.</text>
</comment>
<dbReference type="UniPathway" id="UPA00051">
    <property type="reaction ID" value="UER00082"/>
</dbReference>
<dbReference type="Pfam" id="PF08267">
    <property type="entry name" value="Meth_synt_1"/>
    <property type="match status" value="1"/>
</dbReference>
<keyword evidence="10" id="KW-0862">Zinc</keyword>
<dbReference type="NCBIfam" id="NF003556">
    <property type="entry name" value="PRK05222.1"/>
    <property type="match status" value="1"/>
</dbReference>
<evidence type="ECO:0000256" key="5">
    <source>
        <dbReference type="ARBA" id="ARBA00012034"/>
    </source>
</evidence>
<evidence type="ECO:0000256" key="1">
    <source>
        <dbReference type="ARBA" id="ARBA00001947"/>
    </source>
</evidence>
<evidence type="ECO:0000313" key="14">
    <source>
        <dbReference type="EMBL" id="CEG41774.1"/>
    </source>
</evidence>
<dbReference type="GO" id="GO:0008270">
    <property type="term" value="F:zinc ion binding"/>
    <property type="evidence" value="ECO:0007669"/>
    <property type="project" value="InterPro"/>
</dbReference>
<dbReference type="GO" id="GO:0003871">
    <property type="term" value="F:5-methyltetrahydropteroyltriglutamate-homocysteine S-methyltransferase activity"/>
    <property type="evidence" value="ECO:0007669"/>
    <property type="project" value="UniProtKB-EC"/>
</dbReference>
<dbReference type="PANTHER" id="PTHR30519">
    <property type="entry name" value="5-METHYLTETRAHYDROPTEROYLTRIGLUTAMATE--HOMOCYSTEINE METHYLTRANSFERASE"/>
    <property type="match status" value="1"/>
</dbReference>
<evidence type="ECO:0000259" key="13">
    <source>
        <dbReference type="Pfam" id="PF08267"/>
    </source>
</evidence>
<accession>A0A0P1AKW3</accession>